<dbReference type="PROSITE" id="PS50005">
    <property type="entry name" value="TPR"/>
    <property type="match status" value="1"/>
</dbReference>
<dbReference type="InterPro" id="IPR019734">
    <property type="entry name" value="TPR_rpt"/>
</dbReference>
<proteinExistence type="predicted"/>
<keyword evidence="1" id="KW-0802">TPR repeat</keyword>
<evidence type="ECO:0000313" key="2">
    <source>
        <dbReference type="EMBL" id="CBL88155.1"/>
    </source>
</evidence>
<dbReference type="EMBL" id="FQ032830">
    <property type="protein sequence ID" value="CBL88155.1"/>
    <property type="molecule type" value="Genomic_DNA"/>
</dbReference>
<protein>
    <submittedName>
        <fullName evidence="2">Uncharacterized protein</fullName>
    </submittedName>
</protein>
<organism evidence="2">
    <name type="scientific">uncultured Cytophagia bacterium</name>
    <dbReference type="NCBI Taxonomy" id="768505"/>
    <lineage>
        <taxon>Bacteria</taxon>
        <taxon>Pseudomonadati</taxon>
        <taxon>Bacteroidota</taxon>
        <taxon>Cytophagia</taxon>
        <taxon>environmental samples</taxon>
    </lineage>
</organism>
<evidence type="ECO:0000256" key="1">
    <source>
        <dbReference type="PROSITE-ProRule" id="PRU00339"/>
    </source>
</evidence>
<sequence>MCSLSAQRKKKNNISKDLPLQALSLKVETLIIEGSRLLILGNYPAARSTFEQANQLEPNNAVVYFKLAELDMINNASGGIL</sequence>
<reference evidence="2" key="1">
    <citation type="submission" date="2010-05" db="EMBL/GenBank/DDBJ databases">
        <authorList>
            <person name="Genoscope - CEA"/>
        </authorList>
    </citation>
    <scope>NUCLEOTIDE SEQUENCE</scope>
</reference>
<dbReference type="SUPFAM" id="SSF48452">
    <property type="entry name" value="TPR-like"/>
    <property type="match status" value="1"/>
</dbReference>
<dbReference type="AlphaFoldDB" id="F4MNC0"/>
<dbReference type="InterPro" id="IPR011990">
    <property type="entry name" value="TPR-like_helical_dom_sf"/>
</dbReference>
<accession>F4MNC0</accession>
<feature type="repeat" description="TPR" evidence="1">
    <location>
        <begin position="27"/>
        <end position="60"/>
    </location>
</feature>
<dbReference type="Gene3D" id="1.25.40.10">
    <property type="entry name" value="Tetratricopeptide repeat domain"/>
    <property type="match status" value="1"/>
</dbReference>
<reference evidence="2" key="2">
    <citation type="journal article" date="2012" name="Environ. Microbiol.">
        <title>Genomic content of uncultured Bacteroidetes from contrasting oceanic provinces in the North Atlantic Ocean.</title>
        <authorList>
            <person name="Gomez-Pereira P.R."/>
            <person name="Schuler M."/>
            <person name="Fuchs B.M."/>
            <person name="Bennke C."/>
            <person name="Teeling H."/>
            <person name="Waldmann J."/>
            <person name="Richter M."/>
            <person name="Barbe V."/>
            <person name="Bataille E."/>
            <person name="Glockner F.O."/>
            <person name="Amann R."/>
        </authorList>
    </citation>
    <scope>NUCLEOTIDE SEQUENCE</scope>
</reference>
<name>F4MNC0_9BACT</name>
<gene>
    <name evidence="2" type="ORF">S18_1001_0032</name>
</gene>